<dbReference type="AlphaFoldDB" id="A0A0F7U2H3"/>
<evidence type="ECO:0000313" key="3">
    <source>
        <dbReference type="Proteomes" id="UP000042958"/>
    </source>
</evidence>
<feature type="region of interest" description="Disordered" evidence="1">
    <location>
        <begin position="1"/>
        <end position="24"/>
    </location>
</feature>
<dbReference type="EMBL" id="CDHK01000012">
    <property type="protein sequence ID" value="CEJ61890.1"/>
    <property type="molecule type" value="Genomic_DNA"/>
</dbReference>
<feature type="compositionally biased region" description="Basic and acidic residues" evidence="1">
    <location>
        <begin position="14"/>
        <end position="24"/>
    </location>
</feature>
<proteinExistence type="predicted"/>
<keyword evidence="3" id="KW-1185">Reference proteome</keyword>
<sequence>MKQPEYTAWADASRSTEEDHGDERRDERLLSTVLKDLTAANFLARQLRLVVQKVFSGVHDLYHTGIINAWWISPVGDSAHGSGEAVALQRRVAQLEKILQAITGPDTVDCQVPTSSMSSRSVSVFDNEVGYAITDSLIEQEQKQHVYMNFPPGWTSGMEDIYLGLYACRASGRWVSELELSSWTEIPVEEVQQCLQWLVQARKVHGVGDGSLWKCA</sequence>
<accession>A0A0F7U2H3</accession>
<protein>
    <submittedName>
        <fullName evidence="2">Uncharacterized protein</fullName>
    </submittedName>
</protein>
<reference evidence="3" key="1">
    <citation type="journal article" date="2015" name="Genome Announc.">
        <title>Draft genome sequence of the fungus Penicillium brasilianum MG11.</title>
        <authorList>
            <person name="Horn F."/>
            <person name="Linde J."/>
            <person name="Mattern D.J."/>
            <person name="Walther G."/>
            <person name="Guthke R."/>
            <person name="Brakhage A.A."/>
            <person name="Valiante V."/>
        </authorList>
    </citation>
    <scope>NUCLEOTIDE SEQUENCE [LARGE SCALE GENOMIC DNA]</scope>
    <source>
        <strain evidence="3">MG11</strain>
    </source>
</reference>
<evidence type="ECO:0000313" key="2">
    <source>
        <dbReference type="EMBL" id="CEJ61890.1"/>
    </source>
</evidence>
<organism evidence="2 3">
    <name type="scientific">Penicillium brasilianum</name>
    <dbReference type="NCBI Taxonomy" id="104259"/>
    <lineage>
        <taxon>Eukaryota</taxon>
        <taxon>Fungi</taxon>
        <taxon>Dikarya</taxon>
        <taxon>Ascomycota</taxon>
        <taxon>Pezizomycotina</taxon>
        <taxon>Eurotiomycetes</taxon>
        <taxon>Eurotiomycetidae</taxon>
        <taxon>Eurotiales</taxon>
        <taxon>Aspergillaceae</taxon>
        <taxon>Penicillium</taxon>
    </lineage>
</organism>
<gene>
    <name evidence="2" type="ORF">PMG11_10406</name>
</gene>
<name>A0A0F7U2H3_PENBI</name>
<dbReference type="Proteomes" id="UP000042958">
    <property type="component" value="Unassembled WGS sequence"/>
</dbReference>
<evidence type="ECO:0000256" key="1">
    <source>
        <dbReference type="SAM" id="MobiDB-lite"/>
    </source>
</evidence>